<dbReference type="InterPro" id="IPR006143">
    <property type="entry name" value="RND_pump_MFP"/>
</dbReference>
<dbReference type="Gene3D" id="2.40.420.20">
    <property type="match status" value="1"/>
</dbReference>
<dbReference type="GO" id="GO:0022857">
    <property type="term" value="F:transmembrane transporter activity"/>
    <property type="evidence" value="ECO:0007669"/>
    <property type="project" value="InterPro"/>
</dbReference>
<dbReference type="GO" id="GO:0016020">
    <property type="term" value="C:membrane"/>
    <property type="evidence" value="ECO:0007669"/>
    <property type="project" value="InterPro"/>
</dbReference>
<sequence>MKPYILSLGVLLWASCSQPKNEEPDNHRQPQMEQKGNTLVSFNTAQLKTVGVEIGTPVREKVSGSLSLQGKIDVPPQSTVSLSFPLGGYLKSTRMLPGMHIKKGQVLAELEDMQFIQLQQDYLTAKEKFTLAESEFIRQRDLNASKASSDKVFQQARAEMETQRILMSALAQKLEVIGINPAKLKPDNISKSVAIMSPINGFVSKVNVNVGKYTSPTDMLFELVDPRDIHLSLNVFEKDLSALAIGQKVVAYTNAAPEKKFMAEIILIAKNLDADRMAEVHCHFERYSPELVPGMFMNGEVFVSRHDALTVPEEAVVRWDNRYYVFTESGNGQFEMVEIKPGPVHQGRLQISGKGIQATTRLVVRNAYALLMKIKNTEES</sequence>
<comment type="caution">
    <text evidence="4">The sequence shown here is derived from an EMBL/GenBank/DDBJ whole genome shotgun (WGS) entry which is preliminary data.</text>
</comment>
<evidence type="ECO:0000259" key="3">
    <source>
        <dbReference type="Pfam" id="PF25954"/>
    </source>
</evidence>
<dbReference type="GO" id="GO:0015679">
    <property type="term" value="P:plasma membrane copper ion transport"/>
    <property type="evidence" value="ECO:0007669"/>
    <property type="project" value="TreeGrafter"/>
</dbReference>
<dbReference type="AlphaFoldDB" id="A0A916JH80"/>
<evidence type="ECO:0000313" key="5">
    <source>
        <dbReference type="Proteomes" id="UP000680038"/>
    </source>
</evidence>
<proteinExistence type="inferred from homology"/>
<protein>
    <submittedName>
        <fullName evidence="4">Cobalt-zinc-cadmium resistance protein CzcB</fullName>
    </submittedName>
</protein>
<comment type="similarity">
    <text evidence="1">Belongs to the membrane fusion protein (MFP) (TC 8.A.1) family.</text>
</comment>
<dbReference type="Gene3D" id="1.10.287.470">
    <property type="entry name" value="Helix hairpin bin"/>
    <property type="match status" value="1"/>
</dbReference>
<dbReference type="PANTHER" id="PTHR30097">
    <property type="entry name" value="CATION EFFLUX SYSTEM PROTEIN CUSB"/>
    <property type="match status" value="1"/>
</dbReference>
<dbReference type="GO" id="GO:0060003">
    <property type="term" value="P:copper ion export"/>
    <property type="evidence" value="ECO:0007669"/>
    <property type="project" value="TreeGrafter"/>
</dbReference>
<dbReference type="PANTHER" id="PTHR30097:SF4">
    <property type="entry name" value="SLR6042 PROTEIN"/>
    <property type="match status" value="1"/>
</dbReference>
<dbReference type="InterPro" id="IPR058792">
    <property type="entry name" value="Beta-barrel_RND_2"/>
</dbReference>
<dbReference type="Proteomes" id="UP000680038">
    <property type="component" value="Unassembled WGS sequence"/>
</dbReference>
<name>A0A916JH80_9BACT</name>
<dbReference type="InterPro" id="IPR051909">
    <property type="entry name" value="MFP_Cation_Efflux"/>
</dbReference>
<dbReference type="SUPFAM" id="SSF111369">
    <property type="entry name" value="HlyD-like secretion proteins"/>
    <property type="match status" value="1"/>
</dbReference>
<dbReference type="PROSITE" id="PS51257">
    <property type="entry name" value="PROKAR_LIPOPROTEIN"/>
    <property type="match status" value="1"/>
</dbReference>
<evidence type="ECO:0000256" key="2">
    <source>
        <dbReference type="ARBA" id="ARBA00022448"/>
    </source>
</evidence>
<gene>
    <name evidence="4" type="primary">czcB_4</name>
    <name evidence="4" type="ORF">DYBT9275_05497</name>
</gene>
<dbReference type="RefSeq" id="WP_215241876.1">
    <property type="nucleotide sequence ID" value="NZ_CAJRAF010000004.1"/>
</dbReference>
<dbReference type="EMBL" id="CAJRAF010000004">
    <property type="protein sequence ID" value="CAG5016205.1"/>
    <property type="molecule type" value="Genomic_DNA"/>
</dbReference>
<feature type="domain" description="CusB-like beta-barrel" evidence="3">
    <location>
        <begin position="231"/>
        <end position="299"/>
    </location>
</feature>
<dbReference type="Gene3D" id="2.40.50.100">
    <property type="match status" value="1"/>
</dbReference>
<reference evidence="4" key="1">
    <citation type="submission" date="2021-04" db="EMBL/GenBank/DDBJ databases">
        <authorList>
            <person name="Rodrigo-Torres L."/>
            <person name="Arahal R. D."/>
            <person name="Lucena T."/>
        </authorList>
    </citation>
    <scope>NUCLEOTIDE SEQUENCE</scope>
    <source>
        <strain evidence="4">CECT 9275</strain>
    </source>
</reference>
<organism evidence="4 5">
    <name type="scientific">Dyadobacter helix</name>
    <dbReference type="NCBI Taxonomy" id="2822344"/>
    <lineage>
        <taxon>Bacteria</taxon>
        <taxon>Pseudomonadati</taxon>
        <taxon>Bacteroidota</taxon>
        <taxon>Cytophagia</taxon>
        <taxon>Cytophagales</taxon>
        <taxon>Spirosomataceae</taxon>
        <taxon>Dyadobacter</taxon>
    </lineage>
</organism>
<accession>A0A916JH80</accession>
<evidence type="ECO:0000256" key="1">
    <source>
        <dbReference type="ARBA" id="ARBA00009477"/>
    </source>
</evidence>
<dbReference type="GO" id="GO:0030313">
    <property type="term" value="C:cell envelope"/>
    <property type="evidence" value="ECO:0007669"/>
    <property type="project" value="TreeGrafter"/>
</dbReference>
<keyword evidence="2" id="KW-0813">Transport</keyword>
<keyword evidence="5" id="KW-1185">Reference proteome</keyword>
<evidence type="ECO:0000313" key="4">
    <source>
        <dbReference type="EMBL" id="CAG5016205.1"/>
    </source>
</evidence>
<dbReference type="Pfam" id="PF25954">
    <property type="entry name" value="Beta-barrel_RND_2"/>
    <property type="match status" value="1"/>
</dbReference>
<dbReference type="NCBIfam" id="TIGR01730">
    <property type="entry name" value="RND_mfp"/>
    <property type="match status" value="1"/>
</dbReference>
<dbReference type="Gene3D" id="2.40.30.170">
    <property type="match status" value="1"/>
</dbReference>